<name>A0A0E9UQJ1_ANGAN</name>
<sequence length="12" mass="1283">MDTIKSCVSRSG</sequence>
<evidence type="ECO:0000313" key="1">
    <source>
        <dbReference type="EMBL" id="JAH68016.1"/>
    </source>
</evidence>
<dbReference type="EMBL" id="GBXM01040561">
    <property type="protein sequence ID" value="JAH68016.1"/>
    <property type="molecule type" value="Transcribed_RNA"/>
</dbReference>
<accession>A0A0E9UQJ1</accession>
<protein>
    <submittedName>
        <fullName evidence="1">Uncharacterized protein</fullName>
    </submittedName>
</protein>
<reference evidence="1" key="1">
    <citation type="submission" date="2014-11" db="EMBL/GenBank/DDBJ databases">
        <authorList>
            <person name="Amaro Gonzalez C."/>
        </authorList>
    </citation>
    <scope>NUCLEOTIDE SEQUENCE</scope>
</reference>
<reference evidence="1" key="2">
    <citation type="journal article" date="2015" name="Fish Shellfish Immunol.">
        <title>Early steps in the European eel (Anguilla anguilla)-Vibrio vulnificus interaction in the gills: Role of the RtxA13 toxin.</title>
        <authorList>
            <person name="Callol A."/>
            <person name="Pajuelo D."/>
            <person name="Ebbesson L."/>
            <person name="Teles M."/>
            <person name="MacKenzie S."/>
            <person name="Amaro C."/>
        </authorList>
    </citation>
    <scope>NUCLEOTIDE SEQUENCE</scope>
</reference>
<proteinExistence type="predicted"/>
<organism evidence="1">
    <name type="scientific">Anguilla anguilla</name>
    <name type="common">European freshwater eel</name>
    <name type="synonym">Muraena anguilla</name>
    <dbReference type="NCBI Taxonomy" id="7936"/>
    <lineage>
        <taxon>Eukaryota</taxon>
        <taxon>Metazoa</taxon>
        <taxon>Chordata</taxon>
        <taxon>Craniata</taxon>
        <taxon>Vertebrata</taxon>
        <taxon>Euteleostomi</taxon>
        <taxon>Actinopterygii</taxon>
        <taxon>Neopterygii</taxon>
        <taxon>Teleostei</taxon>
        <taxon>Anguilliformes</taxon>
        <taxon>Anguillidae</taxon>
        <taxon>Anguilla</taxon>
    </lineage>
</organism>